<dbReference type="GO" id="GO:0003723">
    <property type="term" value="F:RNA binding"/>
    <property type="evidence" value="ECO:0007669"/>
    <property type="project" value="InterPro"/>
</dbReference>
<dbReference type="Pfam" id="PF01509">
    <property type="entry name" value="TruB_N"/>
    <property type="match status" value="1"/>
</dbReference>
<dbReference type="NCBIfam" id="TIGR00431">
    <property type="entry name" value="TruB"/>
    <property type="match status" value="1"/>
</dbReference>
<evidence type="ECO:0000313" key="8">
    <source>
        <dbReference type="EMBL" id="QLL77683.1"/>
    </source>
</evidence>
<feature type="domain" description="Pseudouridine synthase II N-terminal" evidence="6">
    <location>
        <begin position="23"/>
        <end position="179"/>
    </location>
</feature>
<evidence type="ECO:0000256" key="4">
    <source>
        <dbReference type="ARBA" id="ARBA00023235"/>
    </source>
</evidence>
<evidence type="ECO:0000259" key="6">
    <source>
        <dbReference type="Pfam" id="PF01509"/>
    </source>
</evidence>
<dbReference type="AlphaFoldDB" id="A0A7H9EJ02"/>
<reference evidence="8 9" key="1">
    <citation type="submission" date="2020-01" db="EMBL/GenBank/DDBJ databases">
        <title>Complete and circular genome sequences of six lactobacillus isolates from horses.</title>
        <authorList>
            <person name="Hassan H.M."/>
        </authorList>
    </citation>
    <scope>NUCLEOTIDE SEQUENCE [LARGE SCALE GENOMIC DNA]</scope>
    <source>
        <strain evidence="8 9">1A</strain>
    </source>
</reference>
<comment type="function">
    <text evidence="5">Responsible for synthesis of pseudouridine from uracil-55 in the psi GC loop of transfer RNAs.</text>
</comment>
<dbReference type="EMBL" id="CP047418">
    <property type="protein sequence ID" value="QLL77683.1"/>
    <property type="molecule type" value="Genomic_DNA"/>
</dbReference>
<protein>
    <recommendedName>
        <fullName evidence="5">tRNA pseudouridine synthase B</fullName>
        <ecNumber evidence="5">5.4.99.25</ecNumber>
    </recommendedName>
    <alternativeName>
        <fullName evidence="5">tRNA pseudouridine(55) synthase</fullName>
        <shortName evidence="5">Psi55 synthase</shortName>
    </alternativeName>
    <alternativeName>
        <fullName evidence="5">tRNA pseudouridylate synthase</fullName>
    </alternativeName>
    <alternativeName>
        <fullName evidence="5">tRNA-uridine isomerase</fullName>
    </alternativeName>
</protein>
<feature type="active site" description="Nucleophile" evidence="5">
    <location>
        <position position="38"/>
    </location>
</feature>
<evidence type="ECO:0000256" key="3">
    <source>
        <dbReference type="ARBA" id="ARBA00022694"/>
    </source>
</evidence>
<evidence type="ECO:0000313" key="9">
    <source>
        <dbReference type="Proteomes" id="UP000510886"/>
    </source>
</evidence>
<evidence type="ECO:0000259" key="7">
    <source>
        <dbReference type="Pfam" id="PF16198"/>
    </source>
</evidence>
<dbReference type="GO" id="GO:0160148">
    <property type="term" value="F:tRNA pseudouridine(55) synthase activity"/>
    <property type="evidence" value="ECO:0007669"/>
    <property type="project" value="UniProtKB-EC"/>
</dbReference>
<dbReference type="PANTHER" id="PTHR13767:SF2">
    <property type="entry name" value="PSEUDOURIDYLATE SYNTHASE TRUB1"/>
    <property type="match status" value="1"/>
</dbReference>
<dbReference type="SUPFAM" id="SSF55120">
    <property type="entry name" value="Pseudouridine synthase"/>
    <property type="match status" value="1"/>
</dbReference>
<dbReference type="InterPro" id="IPR020103">
    <property type="entry name" value="PsdUridine_synth_cat_dom_sf"/>
</dbReference>
<dbReference type="FunFam" id="3.30.2350.10:FF:000011">
    <property type="entry name" value="tRNA pseudouridine synthase B"/>
    <property type="match status" value="1"/>
</dbReference>
<name>A0A7H9EJ02_9LACO</name>
<dbReference type="PANTHER" id="PTHR13767">
    <property type="entry name" value="TRNA-PSEUDOURIDINE SYNTHASE"/>
    <property type="match status" value="1"/>
</dbReference>
<organism evidence="8 9">
    <name type="scientific">Ligilactobacillus saerimneri</name>
    <dbReference type="NCBI Taxonomy" id="228229"/>
    <lineage>
        <taxon>Bacteria</taxon>
        <taxon>Bacillati</taxon>
        <taxon>Bacillota</taxon>
        <taxon>Bacilli</taxon>
        <taxon>Lactobacillales</taxon>
        <taxon>Lactobacillaceae</taxon>
        <taxon>Ligilactobacillus</taxon>
    </lineage>
</organism>
<dbReference type="KEGG" id="lsw:GTO87_03170"/>
<dbReference type="RefSeq" id="WP_027826179.1">
    <property type="nucleotide sequence ID" value="NZ_CP047418.1"/>
</dbReference>
<dbReference type="GO" id="GO:1990481">
    <property type="term" value="P:mRNA pseudouridine synthesis"/>
    <property type="evidence" value="ECO:0007669"/>
    <property type="project" value="TreeGrafter"/>
</dbReference>
<sequence length="302" mass="33424">MDGIVPLFKERGMTSAACVARCRGIFQTRRVGHSGTLDPNVDGVLPVCIGKATKLVNYLMASGKIYQGEITLGFATETEDLDGAEIARQPLTRPFTTTEIVAAMEQLVGDIVQIPPMYSAVKVKGKRLYEYARAGEKVDRPKRLIHVDYFKQRQVATFDSQTGLQKIYFEVGCGKGTYVRTLAVDLGKILGVPAVMSDLTRLKSGGITVGQTLTLDQLQQAKDQDKLDQVLLPVATALRDLPAVAVTSDQWRIVKNGGFLALPEYQDKTKVTLTYHGKVRCVYQYDTQRQVFRPETMIDLSE</sequence>
<proteinExistence type="inferred from homology"/>
<dbReference type="Pfam" id="PF16198">
    <property type="entry name" value="TruB_C_2"/>
    <property type="match status" value="1"/>
</dbReference>
<evidence type="ECO:0000256" key="1">
    <source>
        <dbReference type="ARBA" id="ARBA00000385"/>
    </source>
</evidence>
<dbReference type="GO" id="GO:0031119">
    <property type="term" value="P:tRNA pseudouridine synthesis"/>
    <property type="evidence" value="ECO:0007669"/>
    <property type="project" value="UniProtKB-UniRule"/>
</dbReference>
<evidence type="ECO:0000256" key="5">
    <source>
        <dbReference type="HAMAP-Rule" id="MF_01080"/>
    </source>
</evidence>
<feature type="domain" description="tRNA pseudouridylate synthase B C-terminal" evidence="7">
    <location>
        <begin position="180"/>
        <end position="238"/>
    </location>
</feature>
<evidence type="ECO:0000256" key="2">
    <source>
        <dbReference type="ARBA" id="ARBA00005642"/>
    </source>
</evidence>
<dbReference type="EC" id="5.4.99.25" evidence="5"/>
<dbReference type="InterPro" id="IPR014780">
    <property type="entry name" value="tRNA_psdUridine_synth_TruB"/>
</dbReference>
<dbReference type="InterPro" id="IPR002501">
    <property type="entry name" value="PsdUridine_synth_N"/>
</dbReference>
<dbReference type="Proteomes" id="UP000510886">
    <property type="component" value="Chromosome"/>
</dbReference>
<gene>
    <name evidence="5 8" type="primary">truB</name>
    <name evidence="8" type="ORF">GTO87_03170</name>
</gene>
<dbReference type="InterPro" id="IPR032819">
    <property type="entry name" value="TruB_C"/>
</dbReference>
<dbReference type="Gene3D" id="3.30.2350.10">
    <property type="entry name" value="Pseudouridine synthase"/>
    <property type="match status" value="1"/>
</dbReference>
<comment type="catalytic activity">
    <reaction evidence="1 5">
        <text>uridine(55) in tRNA = pseudouridine(55) in tRNA</text>
        <dbReference type="Rhea" id="RHEA:42532"/>
        <dbReference type="Rhea" id="RHEA-COMP:10101"/>
        <dbReference type="Rhea" id="RHEA-COMP:10102"/>
        <dbReference type="ChEBI" id="CHEBI:65314"/>
        <dbReference type="ChEBI" id="CHEBI:65315"/>
        <dbReference type="EC" id="5.4.99.25"/>
    </reaction>
</comment>
<dbReference type="CDD" id="cd02573">
    <property type="entry name" value="PseudoU_synth_EcTruB"/>
    <property type="match status" value="1"/>
</dbReference>
<keyword evidence="4 5" id="KW-0413">Isomerase</keyword>
<dbReference type="HAMAP" id="MF_01080">
    <property type="entry name" value="TruB_bact"/>
    <property type="match status" value="1"/>
</dbReference>
<comment type="similarity">
    <text evidence="2 5">Belongs to the pseudouridine synthase TruB family. Type 1 subfamily.</text>
</comment>
<accession>A0A7H9EJ02</accession>
<keyword evidence="3 5" id="KW-0819">tRNA processing</keyword>